<dbReference type="InterPro" id="IPR053079">
    <property type="entry name" value="SPS2_domain"/>
</dbReference>
<dbReference type="PANTHER" id="PTHR21662:SF59">
    <property type="entry name" value="RECEPTOR PROTEIN-TYROSINE KINASE"/>
    <property type="match status" value="1"/>
</dbReference>
<dbReference type="Pfam" id="PF01030">
    <property type="entry name" value="Recep_L_domain"/>
    <property type="match status" value="1"/>
</dbReference>
<accession>A0A158QQH0</accession>
<dbReference type="WBParaSite" id="HPLM_0001495501-mRNA-1">
    <property type="protein sequence ID" value="HPLM_0001495501-mRNA-1"/>
    <property type="gene ID" value="HPLM_0001495501"/>
</dbReference>
<dbReference type="Proteomes" id="UP000268014">
    <property type="component" value="Unassembled WGS sequence"/>
</dbReference>
<keyword evidence="3" id="KW-1185">Reference proteome</keyword>
<dbReference type="EMBL" id="UZAF01018772">
    <property type="protein sequence ID" value="VDO54821.1"/>
    <property type="molecule type" value="Genomic_DNA"/>
</dbReference>
<dbReference type="PANTHER" id="PTHR21662">
    <property type="entry name" value="RECEPTOR PROTEIN-TYROSINE KINASE"/>
    <property type="match status" value="1"/>
</dbReference>
<gene>
    <name evidence="2" type="ORF">HPLM_LOCUS14947</name>
</gene>
<dbReference type="Gene3D" id="3.80.20.20">
    <property type="entry name" value="Receptor L-domain"/>
    <property type="match status" value="1"/>
</dbReference>
<protein>
    <submittedName>
        <fullName evidence="4">Recep_L_domain domain-containing protein</fullName>
    </submittedName>
</protein>
<dbReference type="OMA" id="NIERIGY"/>
<feature type="domain" description="Receptor L-domain" evidence="1">
    <location>
        <begin position="34"/>
        <end position="121"/>
    </location>
</feature>
<evidence type="ECO:0000313" key="3">
    <source>
        <dbReference type="Proteomes" id="UP000268014"/>
    </source>
</evidence>
<dbReference type="AlphaFoldDB" id="A0A158QQH0"/>
<dbReference type="SUPFAM" id="SSF52058">
    <property type="entry name" value="L domain-like"/>
    <property type="match status" value="2"/>
</dbReference>
<evidence type="ECO:0000313" key="4">
    <source>
        <dbReference type="WBParaSite" id="HPLM_0001495501-mRNA-1"/>
    </source>
</evidence>
<evidence type="ECO:0000259" key="1">
    <source>
        <dbReference type="Pfam" id="PF01030"/>
    </source>
</evidence>
<organism evidence="4">
    <name type="scientific">Haemonchus placei</name>
    <name type="common">Barber's pole worm</name>
    <dbReference type="NCBI Taxonomy" id="6290"/>
    <lineage>
        <taxon>Eukaryota</taxon>
        <taxon>Metazoa</taxon>
        <taxon>Ecdysozoa</taxon>
        <taxon>Nematoda</taxon>
        <taxon>Chromadorea</taxon>
        <taxon>Rhabditida</taxon>
        <taxon>Rhabditina</taxon>
        <taxon>Rhabditomorpha</taxon>
        <taxon>Strongyloidea</taxon>
        <taxon>Trichostrongylidae</taxon>
        <taxon>Haemonchus</taxon>
    </lineage>
</organism>
<reference evidence="4" key="1">
    <citation type="submission" date="2016-04" db="UniProtKB">
        <authorList>
            <consortium name="WormBaseParasite"/>
        </authorList>
    </citation>
    <scope>IDENTIFICATION</scope>
</reference>
<sequence length="224" mass="24809">MNSLTSAVANGPAEYGLELGRDRIISTYTTDESTDLTHEKLAELFQNVDTIDGALTIVNTSYRNVSFFKAISRIRRNIERIGYDLSIVNNTELTSIDELLFHDLLDVEISDNPLLALDCTHIIEYYSKVRRIQGNVNDCGCELDGALTQTTILAVEDNCELIYGDFILSGKDTPSSDVLEQKFGKATILAGQLLVMDTDIVDLSFLGKVLIVEKYLTSTGRISI</sequence>
<evidence type="ECO:0000313" key="2">
    <source>
        <dbReference type="EMBL" id="VDO54821.1"/>
    </source>
</evidence>
<reference evidence="2 3" key="2">
    <citation type="submission" date="2018-11" db="EMBL/GenBank/DDBJ databases">
        <authorList>
            <consortium name="Pathogen Informatics"/>
        </authorList>
    </citation>
    <scope>NUCLEOTIDE SEQUENCE [LARGE SCALE GENOMIC DNA]</scope>
    <source>
        <strain evidence="2 3">MHpl1</strain>
    </source>
</reference>
<dbReference type="OrthoDB" id="5791480at2759"/>
<proteinExistence type="predicted"/>
<name>A0A158QQH0_HAEPC</name>
<dbReference type="InterPro" id="IPR036941">
    <property type="entry name" value="Rcpt_L-dom_sf"/>
</dbReference>
<dbReference type="InterPro" id="IPR000494">
    <property type="entry name" value="Rcpt_L-dom"/>
</dbReference>